<keyword evidence="3" id="KW-0786">Thiamine pyrophosphate</keyword>
<feature type="domain" description="Transketolase-like pyrimidine-binding" evidence="4">
    <location>
        <begin position="1"/>
        <end position="105"/>
    </location>
</feature>
<dbReference type="InterPro" id="IPR031717">
    <property type="entry name" value="ODO-1/KGD_C"/>
</dbReference>
<feature type="non-terminal residue" evidence="5">
    <location>
        <position position="1"/>
    </location>
</feature>
<sequence length="261" mass="29535">VIWEAQFGDFVNGAQVVIDQFISSGEAKWGRLSGLVMFLPHGFEGQGPEHSSARLERFLQLCAVNNMQVCMPSTPAQTFHMLRRQMLRKARKPLIVMTPKSLLRHKLATSTKQQLTDGQFQTVIPDRRTKAKDVKRIIFCSGKVYYDLLEQLTEEQNGSVALSRVEQLYPFPRSALTAQIDSYPNAKEVIWCQEEPINQGAWFQIRHHLQHCIADRFPLYYAGRKGSPSPAVGALKVHIKEQQQLVKDAIHGEHGSAIDAE</sequence>
<evidence type="ECO:0000259" key="4">
    <source>
        <dbReference type="SMART" id="SM00861"/>
    </source>
</evidence>
<dbReference type="GO" id="GO:0030976">
    <property type="term" value="F:thiamine pyrophosphate binding"/>
    <property type="evidence" value="ECO:0007669"/>
    <property type="project" value="InterPro"/>
</dbReference>
<dbReference type="Pfam" id="PF16870">
    <property type="entry name" value="OxoGdeHyase_C"/>
    <property type="match status" value="1"/>
</dbReference>
<dbReference type="SUPFAM" id="SSF52518">
    <property type="entry name" value="Thiamin diphosphate-binding fold (THDP-binding)"/>
    <property type="match status" value="1"/>
</dbReference>
<reference evidence="5" key="1">
    <citation type="submission" date="2018-06" db="EMBL/GenBank/DDBJ databases">
        <authorList>
            <person name="Zhirakovskaya E."/>
        </authorList>
    </citation>
    <scope>NUCLEOTIDE SEQUENCE</scope>
</reference>
<dbReference type="PANTHER" id="PTHR23152">
    <property type="entry name" value="2-OXOGLUTARATE DEHYDROGENASE"/>
    <property type="match status" value="1"/>
</dbReference>
<evidence type="ECO:0000256" key="2">
    <source>
        <dbReference type="ARBA" id="ARBA00023002"/>
    </source>
</evidence>
<keyword evidence="2 5" id="KW-0560">Oxidoreductase</keyword>
<protein>
    <submittedName>
        <fullName evidence="5">2-oxoglutarate dehydrogenase E1 component</fullName>
        <ecNumber evidence="5">1.2.4.2</ecNumber>
    </submittedName>
</protein>
<dbReference type="EC" id="1.2.4.2" evidence="5"/>
<dbReference type="GO" id="GO:0005829">
    <property type="term" value="C:cytosol"/>
    <property type="evidence" value="ECO:0007669"/>
    <property type="project" value="TreeGrafter"/>
</dbReference>
<proteinExistence type="predicted"/>
<comment type="cofactor">
    <cofactor evidence="1">
        <name>thiamine diphosphate</name>
        <dbReference type="ChEBI" id="CHEBI:58937"/>
    </cofactor>
</comment>
<dbReference type="GO" id="GO:0006099">
    <property type="term" value="P:tricarboxylic acid cycle"/>
    <property type="evidence" value="ECO:0007669"/>
    <property type="project" value="TreeGrafter"/>
</dbReference>
<dbReference type="EMBL" id="UOFA01000075">
    <property type="protein sequence ID" value="VAW44092.1"/>
    <property type="molecule type" value="Genomic_DNA"/>
</dbReference>
<dbReference type="PANTHER" id="PTHR23152:SF4">
    <property type="entry name" value="2-OXOADIPATE DEHYDROGENASE COMPLEX COMPONENT E1"/>
    <property type="match status" value="1"/>
</dbReference>
<dbReference type="InterPro" id="IPR029061">
    <property type="entry name" value="THDP-binding"/>
</dbReference>
<organism evidence="5">
    <name type="scientific">hydrothermal vent metagenome</name>
    <dbReference type="NCBI Taxonomy" id="652676"/>
    <lineage>
        <taxon>unclassified sequences</taxon>
        <taxon>metagenomes</taxon>
        <taxon>ecological metagenomes</taxon>
    </lineage>
</organism>
<name>A0A3B0VY69_9ZZZZ</name>
<evidence type="ECO:0000256" key="1">
    <source>
        <dbReference type="ARBA" id="ARBA00001964"/>
    </source>
</evidence>
<gene>
    <name evidence="5" type="ORF">MNBD_GAMMA02-1773</name>
</gene>
<dbReference type="GO" id="GO:0045252">
    <property type="term" value="C:oxoglutarate dehydrogenase complex"/>
    <property type="evidence" value="ECO:0007669"/>
    <property type="project" value="TreeGrafter"/>
</dbReference>
<dbReference type="Gene3D" id="3.40.50.12470">
    <property type="match status" value="1"/>
</dbReference>
<evidence type="ECO:0000256" key="3">
    <source>
        <dbReference type="ARBA" id="ARBA00023052"/>
    </source>
</evidence>
<dbReference type="GO" id="GO:0004591">
    <property type="term" value="F:oxoglutarate dehydrogenase (succinyl-transferring) activity"/>
    <property type="evidence" value="ECO:0007669"/>
    <property type="project" value="UniProtKB-EC"/>
</dbReference>
<dbReference type="Pfam" id="PF02779">
    <property type="entry name" value="Transket_pyr"/>
    <property type="match status" value="1"/>
</dbReference>
<dbReference type="InterPro" id="IPR005475">
    <property type="entry name" value="Transketolase-like_Pyr-bd"/>
</dbReference>
<accession>A0A3B0VY69</accession>
<dbReference type="InterPro" id="IPR011603">
    <property type="entry name" value="2oxoglutarate_DH_E1"/>
</dbReference>
<dbReference type="SMART" id="SM00861">
    <property type="entry name" value="Transket_pyr"/>
    <property type="match status" value="1"/>
</dbReference>
<evidence type="ECO:0000313" key="5">
    <source>
        <dbReference type="EMBL" id="VAW44092.1"/>
    </source>
</evidence>
<dbReference type="AlphaFoldDB" id="A0A3B0VY69"/>